<protein>
    <submittedName>
        <fullName evidence="1">Nitroreductase</fullName>
    </submittedName>
</protein>
<dbReference type="RefSeq" id="WP_161897198.1">
    <property type="nucleotide sequence ID" value="NZ_BJOV01000005.1"/>
</dbReference>
<evidence type="ECO:0000313" key="1">
    <source>
        <dbReference type="EMBL" id="GEE03725.1"/>
    </source>
</evidence>
<evidence type="ECO:0000313" key="2">
    <source>
        <dbReference type="Proteomes" id="UP000444960"/>
    </source>
</evidence>
<comment type="caution">
    <text evidence="1">The sequence shown here is derived from an EMBL/GenBank/DDBJ whole genome shotgun (WGS) entry which is preliminary data.</text>
</comment>
<name>A0A7I9VEK2_9ACTN</name>
<dbReference type="GO" id="GO:0016491">
    <property type="term" value="F:oxidoreductase activity"/>
    <property type="evidence" value="ECO:0007669"/>
    <property type="project" value="InterPro"/>
</dbReference>
<dbReference type="InterPro" id="IPR004378">
    <property type="entry name" value="F420H2_quin_Rdtase"/>
</dbReference>
<gene>
    <name evidence="1" type="ORF">nbrc107696_41710</name>
</gene>
<sequence>MSKNRYREPAGAAFAASNAVVGALARLGAAPRSVHELQTVGRRTGAVRTTPVNVLELDGVRYLFSPRGHTQWVRNVRAGGAVGLRRGRRVESVTLAELDDAVKPRIVRAYLDRWGWQVADFVDGLAADSSDADILAVAPGFPVFEVRA</sequence>
<dbReference type="InterPro" id="IPR012349">
    <property type="entry name" value="Split_barrel_FMN-bd"/>
</dbReference>
<reference evidence="2" key="1">
    <citation type="submission" date="2019-06" db="EMBL/GenBank/DDBJ databases">
        <title>Gordonia isolated from sludge of a wastewater treatment plant.</title>
        <authorList>
            <person name="Tamura T."/>
            <person name="Aoyama K."/>
            <person name="Kang Y."/>
            <person name="Saito S."/>
            <person name="Akiyama N."/>
            <person name="Yazawa K."/>
            <person name="Gonoi T."/>
            <person name="Mikami Y."/>
        </authorList>
    </citation>
    <scope>NUCLEOTIDE SEQUENCE [LARGE SCALE GENOMIC DNA]</scope>
    <source>
        <strain evidence="2">NBRC 107696</strain>
    </source>
</reference>
<accession>A0A7I9VEK2</accession>
<organism evidence="1 2">
    <name type="scientific">Gordonia spumicola</name>
    <dbReference type="NCBI Taxonomy" id="589161"/>
    <lineage>
        <taxon>Bacteria</taxon>
        <taxon>Bacillati</taxon>
        <taxon>Actinomycetota</taxon>
        <taxon>Actinomycetes</taxon>
        <taxon>Mycobacteriales</taxon>
        <taxon>Gordoniaceae</taxon>
        <taxon>Gordonia</taxon>
    </lineage>
</organism>
<dbReference type="NCBIfam" id="TIGR00026">
    <property type="entry name" value="hi_GC_TIGR00026"/>
    <property type="match status" value="1"/>
</dbReference>
<dbReference type="EMBL" id="BJOV01000005">
    <property type="protein sequence ID" value="GEE03725.1"/>
    <property type="molecule type" value="Genomic_DNA"/>
</dbReference>
<dbReference type="Pfam" id="PF04075">
    <property type="entry name" value="F420H2_quin_red"/>
    <property type="match status" value="1"/>
</dbReference>
<dbReference type="AlphaFoldDB" id="A0A7I9VEK2"/>
<proteinExistence type="predicted"/>
<dbReference type="Proteomes" id="UP000444960">
    <property type="component" value="Unassembled WGS sequence"/>
</dbReference>
<dbReference type="Gene3D" id="2.30.110.10">
    <property type="entry name" value="Electron Transport, Fmn-binding Protein, Chain A"/>
    <property type="match status" value="1"/>
</dbReference>
<dbReference type="OrthoDB" id="5186446at2"/>
<keyword evidence="2" id="KW-1185">Reference proteome</keyword>